<comment type="similarity">
    <text evidence="3">Belongs to the bacterial histone-like protein family.</text>
</comment>
<dbReference type="GO" id="GO:0005829">
    <property type="term" value="C:cytosol"/>
    <property type="evidence" value="ECO:0007669"/>
    <property type="project" value="TreeGrafter"/>
</dbReference>
<dbReference type="Gene3D" id="4.10.520.10">
    <property type="entry name" value="IHF-like DNA-binding proteins"/>
    <property type="match status" value="1"/>
</dbReference>
<dbReference type="SMART" id="SM00411">
    <property type="entry name" value="BHL"/>
    <property type="match status" value="1"/>
</dbReference>
<evidence type="ECO:0000313" key="4">
    <source>
        <dbReference type="EMBL" id="AEQ20584.1"/>
    </source>
</evidence>
<proteinExistence type="inferred from homology"/>
<reference evidence="4" key="1">
    <citation type="journal article" date="2004" name="Appl. Environ. Microbiol.">
        <title>Long-chain N-acyltyrosine synthases from environmental DNA.</title>
        <authorList>
            <person name="Brady S.F."/>
            <person name="Chao C.J."/>
            <person name="Clardy J."/>
        </authorList>
    </citation>
    <scope>NUCLEOTIDE SEQUENCE</scope>
</reference>
<evidence type="ECO:0000256" key="1">
    <source>
        <dbReference type="ARBA" id="ARBA00023067"/>
    </source>
</evidence>
<dbReference type="InterPro" id="IPR010992">
    <property type="entry name" value="IHF-like_DNA-bd_dom_sf"/>
</dbReference>
<evidence type="ECO:0000256" key="3">
    <source>
        <dbReference type="RuleBase" id="RU003939"/>
    </source>
</evidence>
<keyword evidence="2 4" id="KW-0238">DNA-binding</keyword>
<dbReference type="Pfam" id="PF00216">
    <property type="entry name" value="Bac_DNA_binding"/>
    <property type="match status" value="1"/>
</dbReference>
<dbReference type="PRINTS" id="PR01727">
    <property type="entry name" value="DNABINDINGHU"/>
</dbReference>
<organism evidence="4">
    <name type="scientific">uncultured bacterium CSLF42</name>
    <dbReference type="NCBI Taxonomy" id="1091574"/>
    <lineage>
        <taxon>Bacteria</taxon>
        <taxon>environmental samples</taxon>
    </lineage>
</organism>
<keyword evidence="1" id="KW-0226">DNA condensation</keyword>
<name>G4WVY2_9BACT</name>
<dbReference type="GO" id="GO:0003677">
    <property type="term" value="F:DNA binding"/>
    <property type="evidence" value="ECO:0007669"/>
    <property type="project" value="UniProtKB-KW"/>
</dbReference>
<dbReference type="PANTHER" id="PTHR33175">
    <property type="entry name" value="DNA-BINDING PROTEIN HU"/>
    <property type="match status" value="1"/>
</dbReference>
<dbReference type="GO" id="GO:0030261">
    <property type="term" value="P:chromosome condensation"/>
    <property type="evidence" value="ECO:0007669"/>
    <property type="project" value="UniProtKB-KW"/>
</dbReference>
<dbReference type="GO" id="GO:0030527">
    <property type="term" value="F:structural constituent of chromatin"/>
    <property type="evidence" value="ECO:0007669"/>
    <property type="project" value="InterPro"/>
</dbReference>
<accession>G4WVY2</accession>
<protein>
    <submittedName>
        <fullName evidence="4">Bacterial DNA-binding protein</fullName>
    </submittedName>
</protein>
<evidence type="ECO:0000256" key="2">
    <source>
        <dbReference type="ARBA" id="ARBA00023125"/>
    </source>
</evidence>
<dbReference type="SUPFAM" id="SSF47729">
    <property type="entry name" value="IHF-like DNA-binding proteins"/>
    <property type="match status" value="1"/>
</dbReference>
<sequence length="85" mass="9327">MNKATMIQVVGRVVSTRKEAAAAVEVMINSMRLALRSGEKVVIAGVGSLHVKMRKAKVGRNPRTGQVVPIPPRRAVRFKMSKDLF</sequence>
<dbReference type="EMBL" id="JF429416">
    <property type="protein sequence ID" value="AEQ20584.1"/>
    <property type="molecule type" value="Genomic_DNA"/>
</dbReference>
<dbReference type="AlphaFoldDB" id="G4WVY2"/>
<dbReference type="InterPro" id="IPR000119">
    <property type="entry name" value="Hist_DNA-bd"/>
</dbReference>
<reference evidence="4" key="2">
    <citation type="journal article" date="2011" name="J. Bacteriol.">
        <title>Long-chain N-acyl amino acid synthases are linked to the putative PEP-CTERM/exosortase protein-sorting system in Gram-negative bacteria.</title>
        <authorList>
            <person name="Craig J.W."/>
            <person name="Cherry M.A."/>
            <person name="Brady S.F."/>
        </authorList>
    </citation>
    <scope>NUCLEOTIDE SEQUENCE</scope>
</reference>
<dbReference type="PANTHER" id="PTHR33175:SF3">
    <property type="entry name" value="DNA-BINDING PROTEIN HU-BETA"/>
    <property type="match status" value="1"/>
</dbReference>